<proteinExistence type="predicted"/>
<dbReference type="Proteomes" id="UP000886595">
    <property type="component" value="Unassembled WGS sequence"/>
</dbReference>
<feature type="region of interest" description="Disordered" evidence="1">
    <location>
        <begin position="1"/>
        <end position="24"/>
    </location>
</feature>
<organism evidence="2 3">
    <name type="scientific">Brassica carinata</name>
    <name type="common">Ethiopian mustard</name>
    <name type="synonym">Abyssinian cabbage</name>
    <dbReference type="NCBI Taxonomy" id="52824"/>
    <lineage>
        <taxon>Eukaryota</taxon>
        <taxon>Viridiplantae</taxon>
        <taxon>Streptophyta</taxon>
        <taxon>Embryophyta</taxon>
        <taxon>Tracheophyta</taxon>
        <taxon>Spermatophyta</taxon>
        <taxon>Magnoliopsida</taxon>
        <taxon>eudicotyledons</taxon>
        <taxon>Gunneridae</taxon>
        <taxon>Pentapetalae</taxon>
        <taxon>rosids</taxon>
        <taxon>malvids</taxon>
        <taxon>Brassicales</taxon>
        <taxon>Brassicaceae</taxon>
        <taxon>Brassiceae</taxon>
        <taxon>Brassica</taxon>
    </lineage>
</organism>
<protein>
    <submittedName>
        <fullName evidence="2">Uncharacterized protein</fullName>
    </submittedName>
</protein>
<keyword evidence="3" id="KW-1185">Reference proteome</keyword>
<evidence type="ECO:0000313" key="2">
    <source>
        <dbReference type="EMBL" id="KAG2330696.1"/>
    </source>
</evidence>
<comment type="caution">
    <text evidence="2">The sequence shown here is derived from an EMBL/GenBank/DDBJ whole genome shotgun (WGS) entry which is preliminary data.</text>
</comment>
<dbReference type="EMBL" id="JAAMPC010000001">
    <property type="protein sequence ID" value="KAG2330696.1"/>
    <property type="molecule type" value="Genomic_DNA"/>
</dbReference>
<evidence type="ECO:0000256" key="1">
    <source>
        <dbReference type="SAM" id="MobiDB-lite"/>
    </source>
</evidence>
<sequence>MIISSSKKANLSASRKQRIQLQSNGEKELTFSEFLKHPSGMEAVINAKALHSYQLVDDDENTYRERAETDVSIPHAPV</sequence>
<name>A0A8X7WJG4_BRACI</name>
<reference evidence="2 3" key="1">
    <citation type="submission" date="2020-02" db="EMBL/GenBank/DDBJ databases">
        <authorList>
            <person name="Ma Q."/>
            <person name="Huang Y."/>
            <person name="Song X."/>
            <person name="Pei D."/>
        </authorList>
    </citation>
    <scope>NUCLEOTIDE SEQUENCE [LARGE SCALE GENOMIC DNA]</scope>
    <source>
        <strain evidence="2">Sxm20200214</strain>
        <tissue evidence="2">Leaf</tissue>
    </source>
</reference>
<dbReference type="AlphaFoldDB" id="A0A8X7WJG4"/>
<dbReference type="OrthoDB" id="1933789at2759"/>
<gene>
    <name evidence="2" type="ORF">Bca52824_001876</name>
</gene>
<evidence type="ECO:0000313" key="3">
    <source>
        <dbReference type="Proteomes" id="UP000886595"/>
    </source>
</evidence>
<accession>A0A8X7WJG4</accession>